<feature type="domain" description="Obg" evidence="1">
    <location>
        <begin position="94"/>
        <end position="384"/>
    </location>
</feature>
<dbReference type="EMBL" id="BDQF01000012">
    <property type="protein sequence ID" value="GAW81943.1"/>
    <property type="molecule type" value="Genomic_DNA"/>
</dbReference>
<comment type="caution">
    <text evidence="2">The sequence shown here is derived from an EMBL/GenBank/DDBJ whole genome shotgun (WGS) entry which is preliminary data.</text>
</comment>
<name>A0A1Y1JNH1_PLAGO</name>
<dbReference type="Gene3D" id="3.40.50.300">
    <property type="entry name" value="P-loop containing nucleotide triphosphate hydrolases"/>
    <property type="match status" value="1"/>
</dbReference>
<dbReference type="Gene3D" id="2.70.210.12">
    <property type="entry name" value="GTP1/OBG domain"/>
    <property type="match status" value="1"/>
</dbReference>
<dbReference type="AlphaFoldDB" id="A0A1Y1JNH1"/>
<dbReference type="GeneID" id="39748675"/>
<dbReference type="GO" id="GO:0005525">
    <property type="term" value="F:GTP binding"/>
    <property type="evidence" value="ECO:0007669"/>
    <property type="project" value="InterPro"/>
</dbReference>
<proteinExistence type="predicted"/>
<dbReference type="GO" id="GO:0042254">
    <property type="term" value="P:ribosome biogenesis"/>
    <property type="evidence" value="ECO:0007669"/>
    <property type="project" value="UniProtKB-UniRule"/>
</dbReference>
<dbReference type="Pfam" id="PF01018">
    <property type="entry name" value="GTP1_OBG"/>
    <property type="match status" value="1"/>
</dbReference>
<dbReference type="RefSeq" id="XP_028544532.1">
    <property type="nucleotide sequence ID" value="XM_028688731.1"/>
</dbReference>
<sequence length="582" mass="66717">MGVTLFSGKGKQFYSIRIVDKATNKNIKTYEHSSFGVKNKKSRVERIHKEKGNYKQNEKDKMEENMQCPADEQENRVLSIKSDMCKVGKRMSSIFYESERIIKCESGSGGDGAVSFKKFKRKVLGPLGIPNGGKGGNGGNIYLCYSDINGGKNEMKWKNRGEHKYMYIKNLAELPCTISSTVGGKGRANQLRGKNGMSIFIYLNKMCHVYRLFPRAGEKMHGRGEHIQSEGQQTGSGKKEIRQSDEFFCNLRESTNCKKGEPFDERKNKFHMKETNKWTTSHVTEDHTNLVYYKSHYENKVYNVIKKEDPVYIKKNMHILKELIKIDEQVGREIHIGFLNKINNCILICKGGEGGKGNNMQNTYSFEKGKKGEVSFIKIVYKCISDTCFLGYQGSGKSTLLSLITHKIHTVNNSYVLKKIIFTDNFQVSVADFFSENDMGIDTDLAHANEHPLDKFSQNKNSHQSSPFRVNSNFIHYLELTHLLVIVLDMMGDPTFQFCSIREELRQKDENIYHKPYIVVINKCDVNFEENMKRAEEAYRAIKTYGGNEVPIFFISAKYAMGIDKFVSCLKSFVQKLKYEKC</sequence>
<dbReference type="InterPro" id="IPR006169">
    <property type="entry name" value="GTP1_OBG_dom"/>
</dbReference>
<dbReference type="InterPro" id="IPR045086">
    <property type="entry name" value="OBG_GTPase"/>
</dbReference>
<evidence type="ECO:0000313" key="2">
    <source>
        <dbReference type="EMBL" id="GAW81943.1"/>
    </source>
</evidence>
<dbReference type="InterPro" id="IPR036726">
    <property type="entry name" value="GTP1_OBG_dom_sf"/>
</dbReference>
<accession>A0A1Y1JNH1</accession>
<dbReference type="OMA" id="GKGNNMQ"/>
<dbReference type="Proteomes" id="UP000195521">
    <property type="component" value="Unassembled WGS sequence"/>
</dbReference>
<dbReference type="GO" id="GO:0005739">
    <property type="term" value="C:mitochondrion"/>
    <property type="evidence" value="ECO:0007669"/>
    <property type="project" value="TreeGrafter"/>
</dbReference>
<dbReference type="InterPro" id="IPR027417">
    <property type="entry name" value="P-loop_NTPase"/>
</dbReference>
<keyword evidence="3" id="KW-1185">Reference proteome</keyword>
<dbReference type="GO" id="GO:0003924">
    <property type="term" value="F:GTPase activity"/>
    <property type="evidence" value="ECO:0007669"/>
    <property type="project" value="InterPro"/>
</dbReference>
<dbReference type="SUPFAM" id="SSF82051">
    <property type="entry name" value="Obg GTP-binding protein N-terminal domain"/>
    <property type="match status" value="1"/>
</dbReference>
<dbReference type="PANTHER" id="PTHR11702:SF44">
    <property type="entry name" value="GTP-BINDING PROTEIN OBGC, CHLOROPLASTIC"/>
    <property type="match status" value="1"/>
</dbReference>
<protein>
    <submittedName>
        <fullName evidence="2">GTP-binding protein</fullName>
    </submittedName>
</protein>
<dbReference type="OrthoDB" id="347018at2759"/>
<dbReference type="PROSITE" id="PS51883">
    <property type="entry name" value="OBG"/>
    <property type="match status" value="1"/>
</dbReference>
<gene>
    <name evidence="2" type="ORF">PGO_113970</name>
</gene>
<evidence type="ECO:0000259" key="1">
    <source>
        <dbReference type="PROSITE" id="PS51883"/>
    </source>
</evidence>
<dbReference type="SUPFAM" id="SSF52540">
    <property type="entry name" value="P-loop containing nucleoside triphosphate hydrolases"/>
    <property type="match status" value="1"/>
</dbReference>
<evidence type="ECO:0000313" key="3">
    <source>
        <dbReference type="Proteomes" id="UP000195521"/>
    </source>
</evidence>
<dbReference type="PANTHER" id="PTHR11702">
    <property type="entry name" value="DEVELOPMENTALLY REGULATED GTP-BINDING PROTEIN-RELATED"/>
    <property type="match status" value="1"/>
</dbReference>
<organism evidence="2 3">
    <name type="scientific">Plasmodium gonderi</name>
    <dbReference type="NCBI Taxonomy" id="77519"/>
    <lineage>
        <taxon>Eukaryota</taxon>
        <taxon>Sar</taxon>
        <taxon>Alveolata</taxon>
        <taxon>Apicomplexa</taxon>
        <taxon>Aconoidasida</taxon>
        <taxon>Haemosporida</taxon>
        <taxon>Plasmodiidae</taxon>
        <taxon>Plasmodium</taxon>
        <taxon>Plasmodium (Plasmodium)</taxon>
    </lineage>
</organism>
<reference evidence="3" key="1">
    <citation type="submission" date="2017-04" db="EMBL/GenBank/DDBJ databases">
        <title>Plasmodium gonderi genome.</title>
        <authorList>
            <person name="Arisue N."/>
            <person name="Honma H."/>
            <person name="Kawai S."/>
            <person name="Tougan T."/>
            <person name="Tanabe K."/>
            <person name="Horii T."/>
        </authorList>
    </citation>
    <scope>NUCLEOTIDE SEQUENCE [LARGE SCALE GENOMIC DNA]</scope>
    <source>
        <strain evidence="3">ATCC 30045</strain>
    </source>
</reference>